<dbReference type="EMBL" id="BARW01041291">
    <property type="protein sequence ID" value="GAJ23595.1"/>
    <property type="molecule type" value="Genomic_DNA"/>
</dbReference>
<name>X1W2F1_9ZZZZ</name>
<dbReference type="AlphaFoldDB" id="X1W2F1"/>
<evidence type="ECO:0000313" key="3">
    <source>
        <dbReference type="EMBL" id="GAJ23595.1"/>
    </source>
</evidence>
<dbReference type="EMBL" id="BARW01041285">
    <property type="protein sequence ID" value="GAJ23562.1"/>
    <property type="molecule type" value="Genomic_DNA"/>
</dbReference>
<feature type="transmembrane region" description="Helical" evidence="1">
    <location>
        <begin position="6"/>
        <end position="26"/>
    </location>
</feature>
<gene>
    <name evidence="2" type="ORF">S12H4_61915</name>
    <name evidence="3" type="ORF">S12H4_61921</name>
</gene>
<keyword evidence="1" id="KW-1133">Transmembrane helix</keyword>
<feature type="non-terminal residue" evidence="3">
    <location>
        <position position="47"/>
    </location>
</feature>
<sequence length="47" mass="5052">MKLRSINGLIGLILLTFVLALFAYIVHRELGGDTTLGVIIGHCAAWA</sequence>
<keyword evidence="1" id="KW-0812">Transmembrane</keyword>
<proteinExistence type="predicted"/>
<accession>X1W2F1</accession>
<protein>
    <submittedName>
        <fullName evidence="3">Uncharacterized protein</fullName>
    </submittedName>
</protein>
<keyword evidence="1" id="KW-0472">Membrane</keyword>
<organism evidence="3">
    <name type="scientific">marine sediment metagenome</name>
    <dbReference type="NCBI Taxonomy" id="412755"/>
    <lineage>
        <taxon>unclassified sequences</taxon>
        <taxon>metagenomes</taxon>
        <taxon>ecological metagenomes</taxon>
    </lineage>
</organism>
<reference evidence="3" key="1">
    <citation type="journal article" date="2014" name="Front. Microbiol.">
        <title>High frequency of phylogenetically diverse reductive dehalogenase-homologous genes in deep subseafloor sedimentary metagenomes.</title>
        <authorList>
            <person name="Kawai M."/>
            <person name="Futagami T."/>
            <person name="Toyoda A."/>
            <person name="Takaki Y."/>
            <person name="Nishi S."/>
            <person name="Hori S."/>
            <person name="Arai W."/>
            <person name="Tsubouchi T."/>
            <person name="Morono Y."/>
            <person name="Uchiyama I."/>
            <person name="Ito T."/>
            <person name="Fujiyama A."/>
            <person name="Inagaki F."/>
            <person name="Takami H."/>
        </authorList>
    </citation>
    <scope>NUCLEOTIDE SEQUENCE</scope>
    <source>
        <strain evidence="3">Expedition CK06-06</strain>
    </source>
</reference>
<evidence type="ECO:0000256" key="1">
    <source>
        <dbReference type="SAM" id="Phobius"/>
    </source>
</evidence>
<evidence type="ECO:0000313" key="2">
    <source>
        <dbReference type="EMBL" id="GAJ23562.1"/>
    </source>
</evidence>
<comment type="caution">
    <text evidence="3">The sequence shown here is derived from an EMBL/GenBank/DDBJ whole genome shotgun (WGS) entry which is preliminary data.</text>
</comment>